<dbReference type="EMBL" id="LAZR01050700">
    <property type="protein sequence ID" value="KKK86764.1"/>
    <property type="molecule type" value="Genomic_DNA"/>
</dbReference>
<proteinExistence type="predicted"/>
<sequence length="76" mass="8957">MENLKPFSNHQNVKSSRMKSVGYENNVLEIAFNNNVRYRYYNVPELLYKQLLGSHSKGVFFQNNVLKKYAEKKIGK</sequence>
<protein>
    <recommendedName>
        <fullName evidence="1">KTSC domain-containing protein</fullName>
    </recommendedName>
</protein>
<evidence type="ECO:0000259" key="1">
    <source>
        <dbReference type="Pfam" id="PF13619"/>
    </source>
</evidence>
<accession>A0A0F9B7S8</accession>
<name>A0A0F9B7S8_9ZZZZ</name>
<feature type="domain" description="KTSC" evidence="1">
    <location>
        <begin position="14"/>
        <end position="69"/>
    </location>
</feature>
<dbReference type="InterPro" id="IPR025309">
    <property type="entry name" value="KTSC_dom"/>
</dbReference>
<comment type="caution">
    <text evidence="2">The sequence shown here is derived from an EMBL/GenBank/DDBJ whole genome shotgun (WGS) entry which is preliminary data.</text>
</comment>
<dbReference type="AlphaFoldDB" id="A0A0F9B7S8"/>
<gene>
    <name evidence="2" type="ORF">LCGC14_2759980</name>
</gene>
<reference evidence="2" key="1">
    <citation type="journal article" date="2015" name="Nature">
        <title>Complex archaea that bridge the gap between prokaryotes and eukaryotes.</title>
        <authorList>
            <person name="Spang A."/>
            <person name="Saw J.H."/>
            <person name="Jorgensen S.L."/>
            <person name="Zaremba-Niedzwiedzka K."/>
            <person name="Martijn J."/>
            <person name="Lind A.E."/>
            <person name="van Eijk R."/>
            <person name="Schleper C."/>
            <person name="Guy L."/>
            <person name="Ettema T.J."/>
        </authorList>
    </citation>
    <scope>NUCLEOTIDE SEQUENCE</scope>
</reference>
<dbReference type="Pfam" id="PF13619">
    <property type="entry name" value="KTSC"/>
    <property type="match status" value="1"/>
</dbReference>
<evidence type="ECO:0000313" key="2">
    <source>
        <dbReference type="EMBL" id="KKK86764.1"/>
    </source>
</evidence>
<organism evidence="2">
    <name type="scientific">marine sediment metagenome</name>
    <dbReference type="NCBI Taxonomy" id="412755"/>
    <lineage>
        <taxon>unclassified sequences</taxon>
        <taxon>metagenomes</taxon>
        <taxon>ecological metagenomes</taxon>
    </lineage>
</organism>